<organism evidence="1 2">
    <name type="scientific">Racocetra persica</name>
    <dbReference type="NCBI Taxonomy" id="160502"/>
    <lineage>
        <taxon>Eukaryota</taxon>
        <taxon>Fungi</taxon>
        <taxon>Fungi incertae sedis</taxon>
        <taxon>Mucoromycota</taxon>
        <taxon>Glomeromycotina</taxon>
        <taxon>Glomeromycetes</taxon>
        <taxon>Diversisporales</taxon>
        <taxon>Gigasporaceae</taxon>
        <taxon>Racocetra</taxon>
    </lineage>
</organism>
<sequence>MSEQPSKISADSKYYGGAVKENYGKAIGSEKMEAEGRENKIEGETEYEAAKMAGKAEGIKDETTGKSKKTTGDAIDDTKMKAEGKATELKGQAERNIKG</sequence>
<dbReference type="EMBL" id="CAJVQC010079459">
    <property type="protein sequence ID" value="CAG8817144.1"/>
    <property type="molecule type" value="Genomic_DNA"/>
</dbReference>
<comment type="caution">
    <text evidence="1">The sequence shown here is derived from an EMBL/GenBank/DDBJ whole genome shotgun (WGS) entry which is preliminary data.</text>
</comment>
<reference evidence="1" key="1">
    <citation type="submission" date="2021-06" db="EMBL/GenBank/DDBJ databases">
        <authorList>
            <person name="Kallberg Y."/>
            <person name="Tangrot J."/>
            <person name="Rosling A."/>
        </authorList>
    </citation>
    <scope>NUCLEOTIDE SEQUENCE</scope>
    <source>
        <strain evidence="1">MA461A</strain>
    </source>
</reference>
<dbReference type="Proteomes" id="UP000789920">
    <property type="component" value="Unassembled WGS sequence"/>
</dbReference>
<keyword evidence="2" id="KW-1185">Reference proteome</keyword>
<protein>
    <submittedName>
        <fullName evidence="1">30666_t:CDS:1</fullName>
    </submittedName>
</protein>
<evidence type="ECO:0000313" key="1">
    <source>
        <dbReference type="EMBL" id="CAG8817144.1"/>
    </source>
</evidence>
<proteinExistence type="predicted"/>
<accession>A0ACA9S147</accession>
<evidence type="ECO:0000313" key="2">
    <source>
        <dbReference type="Proteomes" id="UP000789920"/>
    </source>
</evidence>
<name>A0ACA9S147_9GLOM</name>
<gene>
    <name evidence="1" type="ORF">RPERSI_LOCUS24612</name>
</gene>